<reference evidence="2" key="1">
    <citation type="submission" date="2020-05" db="EMBL/GenBank/DDBJ databases">
        <title>High-Quality Genomes of Partial-Nitritation/Anammox System by Hierarchical Clustering Based Hybrid Assembly.</title>
        <authorList>
            <person name="Liu L."/>
            <person name="Wang Y."/>
            <person name="Che Y."/>
            <person name="Chen Y."/>
            <person name="Xia Y."/>
            <person name="Luo R."/>
            <person name="Cheng S.H."/>
            <person name="Zheng C."/>
            <person name="Zhang T."/>
        </authorList>
    </citation>
    <scope>NUCLEOTIDE SEQUENCE</scope>
    <source>
        <strain evidence="2">H1_PAT1</strain>
    </source>
</reference>
<feature type="chain" id="PRO_5036996578" description="DUF4384 domain-containing protein" evidence="1">
    <location>
        <begin position="21"/>
        <end position="255"/>
    </location>
</feature>
<keyword evidence="1" id="KW-0732">Signal</keyword>
<dbReference type="PROSITE" id="PS51257">
    <property type="entry name" value="PROKAR_LIPOPROTEIN"/>
    <property type="match status" value="1"/>
</dbReference>
<dbReference type="AlphaFoldDB" id="A0A928TT39"/>
<evidence type="ECO:0000313" key="2">
    <source>
        <dbReference type="EMBL" id="MBE7525273.1"/>
    </source>
</evidence>
<sequence length="255" mass="27421">MNKFLTILTTILIVSFGAFGCASGQSKDETAQYIAKIEAQARDNERLKLENQKLERLAAEPRPDLVTAAQARAKGEETALAEGGRQLLGLTRGAPGTTVLGTFAPAPLAGSVGPSVGYLNRDPLDGQPCGGMCLAIKNQSPYWAHVIIDGREMVRLYNGFQGVLAPTNAAKIGGGRQASLLPLVPPGEMVKTVMDGNGKRSIRVVLYNRIPGQVYLQPVGMWEDRIGFPYREGPTAYAWGAVRTVYNATRGIETY</sequence>
<proteinExistence type="predicted"/>
<evidence type="ECO:0000256" key="1">
    <source>
        <dbReference type="SAM" id="SignalP"/>
    </source>
</evidence>
<dbReference type="EMBL" id="JABTTY010000001">
    <property type="protein sequence ID" value="MBE7525273.1"/>
    <property type="molecule type" value="Genomic_DNA"/>
</dbReference>
<evidence type="ECO:0008006" key="4">
    <source>
        <dbReference type="Google" id="ProtNLM"/>
    </source>
</evidence>
<accession>A0A928TT39</accession>
<comment type="caution">
    <text evidence="2">The sequence shown here is derived from an EMBL/GenBank/DDBJ whole genome shotgun (WGS) entry which is preliminary data.</text>
</comment>
<evidence type="ECO:0000313" key="3">
    <source>
        <dbReference type="Proteomes" id="UP000710385"/>
    </source>
</evidence>
<name>A0A928TT39_UNCKA</name>
<dbReference type="Proteomes" id="UP000710385">
    <property type="component" value="Unassembled WGS sequence"/>
</dbReference>
<protein>
    <recommendedName>
        <fullName evidence="4">DUF4384 domain-containing protein</fullName>
    </recommendedName>
</protein>
<organism evidence="2 3">
    <name type="scientific">candidate division WWE3 bacterium</name>
    <dbReference type="NCBI Taxonomy" id="2053526"/>
    <lineage>
        <taxon>Bacteria</taxon>
        <taxon>Katanobacteria</taxon>
    </lineage>
</organism>
<feature type="signal peptide" evidence="1">
    <location>
        <begin position="1"/>
        <end position="20"/>
    </location>
</feature>
<gene>
    <name evidence="2" type="ORF">HS096_02705</name>
</gene>